<comment type="caution">
    <text evidence="1">The sequence shown here is derived from an EMBL/GenBank/DDBJ whole genome shotgun (WGS) entry which is preliminary data.</text>
</comment>
<organism evidence="1 2">
    <name type="scientific">Rhizopus delemar</name>
    <dbReference type="NCBI Taxonomy" id="936053"/>
    <lineage>
        <taxon>Eukaryota</taxon>
        <taxon>Fungi</taxon>
        <taxon>Fungi incertae sedis</taxon>
        <taxon>Mucoromycota</taxon>
        <taxon>Mucoromycotina</taxon>
        <taxon>Mucoromycetes</taxon>
        <taxon>Mucorales</taxon>
        <taxon>Mucorineae</taxon>
        <taxon>Rhizopodaceae</taxon>
        <taxon>Rhizopus</taxon>
    </lineage>
</organism>
<protein>
    <submittedName>
        <fullName evidence="1">Uncharacterized protein</fullName>
    </submittedName>
</protein>
<proteinExistence type="predicted"/>
<evidence type="ECO:0000313" key="2">
    <source>
        <dbReference type="Proteomes" id="UP000740926"/>
    </source>
</evidence>
<dbReference type="EMBL" id="JAANIU010000279">
    <property type="protein sequence ID" value="KAG1573487.1"/>
    <property type="molecule type" value="Genomic_DNA"/>
</dbReference>
<gene>
    <name evidence="1" type="ORF">G6F50_002810</name>
</gene>
<sequence length="68" mass="7809">MMERIAADVLELSSKITESSDKRRRTRISIKGDFSGEDVTKEPQQQTTFTELILISQELEIEYAKGLF</sequence>
<reference evidence="1 2" key="1">
    <citation type="journal article" date="2020" name="Microb. Genom.">
        <title>Genetic diversity of clinical and environmental Mucorales isolates obtained from an investigation of mucormycosis cases among solid organ transplant recipients.</title>
        <authorList>
            <person name="Nguyen M.H."/>
            <person name="Kaul D."/>
            <person name="Muto C."/>
            <person name="Cheng S.J."/>
            <person name="Richter R.A."/>
            <person name="Bruno V.M."/>
            <person name="Liu G."/>
            <person name="Beyhan S."/>
            <person name="Sundermann A.J."/>
            <person name="Mounaud S."/>
            <person name="Pasculle A.W."/>
            <person name="Nierman W.C."/>
            <person name="Driscoll E."/>
            <person name="Cumbie R."/>
            <person name="Clancy C.J."/>
            <person name="Dupont C.L."/>
        </authorList>
    </citation>
    <scope>NUCLEOTIDE SEQUENCE [LARGE SCALE GENOMIC DNA]</scope>
    <source>
        <strain evidence="1 2">GL24</strain>
    </source>
</reference>
<name>A0A9P6Z9X3_9FUNG</name>
<dbReference type="AlphaFoldDB" id="A0A9P6Z9X3"/>
<evidence type="ECO:0000313" key="1">
    <source>
        <dbReference type="EMBL" id="KAG1573487.1"/>
    </source>
</evidence>
<dbReference type="Proteomes" id="UP000740926">
    <property type="component" value="Unassembled WGS sequence"/>
</dbReference>
<keyword evidence="2" id="KW-1185">Reference proteome</keyword>
<accession>A0A9P6Z9X3</accession>